<sequence>MSFQVWAWLALLAYMLHIMEEFAFDWRNWARDVLKLPVEWGDFHVANAAVVVLGFAQAQISYALPVAALAFATLMLINATFFHVVPMMAARGRFSPGAFTAVLLFFPVSLGVYRSAAAEGQLSALTLIGAIVGGVLLAVYPLVLLRLRSLPYFRQAP</sequence>
<dbReference type="AlphaFoldDB" id="A0A6P1YPN3"/>
<dbReference type="EMBL" id="CP048630">
    <property type="protein sequence ID" value="QIB35388.1"/>
    <property type="molecule type" value="Genomic_DNA"/>
</dbReference>
<name>A0A6P1YPN3_9HYPH</name>
<dbReference type="KEGG" id="apra:G3A50_18005"/>
<feature type="transmembrane region" description="Helical" evidence="1">
    <location>
        <begin position="62"/>
        <end position="85"/>
    </location>
</feature>
<dbReference type="InterPro" id="IPR025671">
    <property type="entry name" value="HXXEE"/>
</dbReference>
<keyword evidence="1" id="KW-0812">Transmembrane</keyword>
<keyword evidence="3" id="KW-1185">Reference proteome</keyword>
<dbReference type="Pfam" id="PF13787">
    <property type="entry name" value="HXXEE"/>
    <property type="match status" value="1"/>
</dbReference>
<organism evidence="2 3">
    <name type="scientific">Ancylobacter pratisalsi</name>
    <dbReference type="NCBI Taxonomy" id="1745854"/>
    <lineage>
        <taxon>Bacteria</taxon>
        <taxon>Pseudomonadati</taxon>
        <taxon>Pseudomonadota</taxon>
        <taxon>Alphaproteobacteria</taxon>
        <taxon>Hyphomicrobiales</taxon>
        <taxon>Xanthobacteraceae</taxon>
        <taxon>Ancylobacter</taxon>
    </lineage>
</organism>
<protein>
    <submittedName>
        <fullName evidence="2">HXXEE domain-containing protein</fullName>
    </submittedName>
</protein>
<evidence type="ECO:0000313" key="2">
    <source>
        <dbReference type="EMBL" id="QIB35388.1"/>
    </source>
</evidence>
<keyword evidence="1" id="KW-0472">Membrane</keyword>
<dbReference type="RefSeq" id="WP_163076528.1">
    <property type="nucleotide sequence ID" value="NZ_CP048630.1"/>
</dbReference>
<proteinExistence type="predicted"/>
<evidence type="ECO:0000313" key="3">
    <source>
        <dbReference type="Proteomes" id="UP000464751"/>
    </source>
</evidence>
<feature type="transmembrane region" description="Helical" evidence="1">
    <location>
        <begin position="6"/>
        <end position="24"/>
    </location>
</feature>
<accession>A0A6P1YPN3</accession>
<dbReference type="Proteomes" id="UP000464751">
    <property type="component" value="Chromosome"/>
</dbReference>
<gene>
    <name evidence="2" type="ORF">G3A50_18005</name>
</gene>
<reference evidence="2 3" key="1">
    <citation type="submission" date="2020-02" db="EMBL/GenBank/DDBJ databases">
        <authorList>
            <person name="Li G."/>
        </authorList>
    </citation>
    <scope>NUCLEOTIDE SEQUENCE [LARGE SCALE GENOMIC DNA]</scope>
    <source>
        <strain evidence="2 3">DSM 102029</strain>
    </source>
</reference>
<keyword evidence="1" id="KW-1133">Transmembrane helix</keyword>
<feature type="transmembrane region" description="Helical" evidence="1">
    <location>
        <begin position="122"/>
        <end position="145"/>
    </location>
</feature>
<evidence type="ECO:0000256" key="1">
    <source>
        <dbReference type="SAM" id="Phobius"/>
    </source>
</evidence>
<feature type="transmembrane region" description="Helical" evidence="1">
    <location>
        <begin position="97"/>
        <end position="116"/>
    </location>
</feature>